<organism evidence="1 2">
    <name type="scientific">Persephonella atlantica</name>
    <dbReference type="NCBI Taxonomy" id="2699429"/>
    <lineage>
        <taxon>Bacteria</taxon>
        <taxon>Pseudomonadati</taxon>
        <taxon>Aquificota</taxon>
        <taxon>Aquificia</taxon>
        <taxon>Aquificales</taxon>
        <taxon>Hydrogenothermaceae</taxon>
        <taxon>Persephonella</taxon>
    </lineage>
</organism>
<evidence type="ECO:0000313" key="1">
    <source>
        <dbReference type="EMBL" id="MBK3333410.1"/>
    </source>
</evidence>
<dbReference type="Proteomes" id="UP000772812">
    <property type="component" value="Unassembled WGS sequence"/>
</dbReference>
<protein>
    <recommendedName>
        <fullName evidence="3">HTH cro/C1-type domain-containing protein</fullName>
    </recommendedName>
</protein>
<gene>
    <name evidence="1" type="ORF">GWK41_10075</name>
</gene>
<sequence length="95" mass="10812">MQNTILNFDWENTASLLVDEINRKAQILGANYKDISDVLNVDSAYIHKVLNKKKDLSLKTFIRICFALVEINKSRNEPIPPEELLPSSILKEVGL</sequence>
<evidence type="ECO:0008006" key="3">
    <source>
        <dbReference type="Google" id="ProtNLM"/>
    </source>
</evidence>
<comment type="caution">
    <text evidence="1">The sequence shown here is derived from an EMBL/GenBank/DDBJ whole genome shotgun (WGS) entry which is preliminary data.</text>
</comment>
<keyword evidence="2" id="KW-1185">Reference proteome</keyword>
<dbReference type="RefSeq" id="WP_200675025.1">
    <property type="nucleotide sequence ID" value="NZ_JAACYA010000002.1"/>
</dbReference>
<reference evidence="1 2" key="1">
    <citation type="journal article" date="2021" name="Syst. Appl. Microbiol.">
        <title>Persephonella atlantica sp. nov.: How to adapt to physico-chemical gradients in high temperature hydrothermal habitats.</title>
        <authorList>
            <person name="Francois D.X."/>
            <person name="Godfroy A."/>
            <person name="Mathien C."/>
            <person name="Aube J."/>
            <person name="Cathalot C."/>
            <person name="Lesongeur F."/>
            <person name="L'Haridon S."/>
            <person name="Philippon X."/>
            <person name="Roussel E.G."/>
        </authorList>
    </citation>
    <scope>NUCLEOTIDE SEQUENCE [LARGE SCALE GENOMIC DNA]</scope>
    <source>
        <strain evidence="1 2">MO1340</strain>
    </source>
</reference>
<dbReference type="EMBL" id="JAACYA010000002">
    <property type="protein sequence ID" value="MBK3333410.1"/>
    <property type="molecule type" value="Genomic_DNA"/>
</dbReference>
<accession>A0ABS1GKL5</accession>
<dbReference type="InterPro" id="IPR010982">
    <property type="entry name" value="Lambda_DNA-bd_dom_sf"/>
</dbReference>
<dbReference type="SUPFAM" id="SSF47413">
    <property type="entry name" value="lambda repressor-like DNA-binding domains"/>
    <property type="match status" value="1"/>
</dbReference>
<name>A0ABS1GKL5_9AQUI</name>
<proteinExistence type="predicted"/>
<evidence type="ECO:0000313" key="2">
    <source>
        <dbReference type="Proteomes" id="UP000772812"/>
    </source>
</evidence>